<dbReference type="PANTHER" id="PTHR12901">
    <property type="entry name" value="SPERM PROTEIN HOMOLOG"/>
    <property type="match status" value="1"/>
</dbReference>
<proteinExistence type="inferred from homology"/>
<evidence type="ECO:0000313" key="6">
    <source>
        <dbReference type="Proteomes" id="UP001474421"/>
    </source>
</evidence>
<dbReference type="SUPFAM" id="SSF55961">
    <property type="entry name" value="Bet v1-like"/>
    <property type="match status" value="1"/>
</dbReference>
<accession>A0AAW1B471</accession>
<comment type="subunit">
    <text evidence="2">Interacts with coenzyme Q.</text>
</comment>
<protein>
    <submittedName>
        <fullName evidence="5">Coenzyme Q-binding protein COQ10 B like mitochondrial-like</fullName>
    </submittedName>
</protein>
<sequence length="247" mass="28379">MAGARHLSKSLDAFRGLFESSLSPRFPSGPRIIPTMPTMLHRRCLSSSRFLGSLIMNSCSFLDSRSIMRKQVRPFLNFAAPLLGAKRVEYTEIRQLPYSVDQMYDIVADVGSYRLFVPWCNCSRIISHHNKVFKAELEVGFPPVVERYVSEISSVPHCQIRAVSKDGRLFRHLETLWQFKPGHTGRLDSCMLKFYVSFEFKSTFHSQLANLFFNEVVKRMVSAFEQRAEKLYSTQTAAQPRQAIHCT</sequence>
<comment type="caution">
    <text evidence="5">The sequence shown here is derived from an EMBL/GenBank/DDBJ whole genome shotgun (WGS) entry which is preliminary data.</text>
</comment>
<dbReference type="InterPro" id="IPR005031">
    <property type="entry name" value="COQ10_START"/>
</dbReference>
<evidence type="ECO:0000256" key="3">
    <source>
        <dbReference type="ARBA" id="ARBA00024947"/>
    </source>
</evidence>
<dbReference type="InterPro" id="IPR023393">
    <property type="entry name" value="START-like_dom_sf"/>
</dbReference>
<dbReference type="AlphaFoldDB" id="A0AAW1B471"/>
<dbReference type="PANTHER" id="PTHR12901:SF14">
    <property type="entry name" value="COENZYME Q-BINDING PROTEIN COQ10 HOMOLOG, MITOCHONDRIAL"/>
    <property type="match status" value="1"/>
</dbReference>
<dbReference type="EMBL" id="JAOTOJ010000008">
    <property type="protein sequence ID" value="KAK9396965.1"/>
    <property type="molecule type" value="Genomic_DNA"/>
</dbReference>
<dbReference type="Gene3D" id="3.30.530.20">
    <property type="match status" value="1"/>
</dbReference>
<evidence type="ECO:0000313" key="5">
    <source>
        <dbReference type="EMBL" id="KAK9396965.1"/>
    </source>
</evidence>
<keyword evidence="6" id="KW-1185">Reference proteome</keyword>
<gene>
    <name evidence="5" type="ORF">NXF25_020326</name>
</gene>
<organism evidence="5 6">
    <name type="scientific">Crotalus adamanteus</name>
    <name type="common">Eastern diamondback rattlesnake</name>
    <dbReference type="NCBI Taxonomy" id="8729"/>
    <lineage>
        <taxon>Eukaryota</taxon>
        <taxon>Metazoa</taxon>
        <taxon>Chordata</taxon>
        <taxon>Craniata</taxon>
        <taxon>Vertebrata</taxon>
        <taxon>Euteleostomi</taxon>
        <taxon>Lepidosauria</taxon>
        <taxon>Squamata</taxon>
        <taxon>Bifurcata</taxon>
        <taxon>Unidentata</taxon>
        <taxon>Episquamata</taxon>
        <taxon>Toxicofera</taxon>
        <taxon>Serpentes</taxon>
        <taxon>Colubroidea</taxon>
        <taxon>Viperidae</taxon>
        <taxon>Crotalinae</taxon>
        <taxon>Crotalus</taxon>
    </lineage>
</organism>
<name>A0AAW1B471_CROAD</name>
<dbReference type="GO" id="GO:0005739">
    <property type="term" value="C:mitochondrion"/>
    <property type="evidence" value="ECO:0007669"/>
    <property type="project" value="TreeGrafter"/>
</dbReference>
<dbReference type="Pfam" id="PF03364">
    <property type="entry name" value="Polyketide_cyc"/>
    <property type="match status" value="1"/>
</dbReference>
<dbReference type="Proteomes" id="UP001474421">
    <property type="component" value="Unassembled WGS sequence"/>
</dbReference>
<comment type="similarity">
    <text evidence="1">Belongs to the COQ10 family.</text>
</comment>
<reference evidence="5 6" key="1">
    <citation type="journal article" date="2024" name="Proc. Natl. Acad. Sci. U.S.A.">
        <title>The genetic regulatory architecture and epigenomic basis for age-related changes in rattlesnake venom.</title>
        <authorList>
            <person name="Hogan M.P."/>
            <person name="Holding M.L."/>
            <person name="Nystrom G.S."/>
            <person name="Colston T.J."/>
            <person name="Bartlett D.A."/>
            <person name="Mason A.J."/>
            <person name="Ellsworth S.A."/>
            <person name="Rautsaw R.M."/>
            <person name="Lawrence K.C."/>
            <person name="Strickland J.L."/>
            <person name="He B."/>
            <person name="Fraser P."/>
            <person name="Margres M.J."/>
            <person name="Gilbert D.M."/>
            <person name="Gibbs H.L."/>
            <person name="Parkinson C.L."/>
            <person name="Rokyta D.R."/>
        </authorList>
    </citation>
    <scope>NUCLEOTIDE SEQUENCE [LARGE SCALE GENOMIC DNA]</scope>
    <source>
        <strain evidence="5">DRR0105</strain>
    </source>
</reference>
<comment type="function">
    <text evidence="3">Required for the function of coenzyme Q in the respiratory chain. May serve as a chaperone or may be involved in the transport of Q6 from its site of synthesis to the catalytic sites of the respiratory complexes.</text>
</comment>
<dbReference type="InterPro" id="IPR044996">
    <property type="entry name" value="COQ10-like"/>
</dbReference>
<evidence type="ECO:0000256" key="1">
    <source>
        <dbReference type="ARBA" id="ARBA00006885"/>
    </source>
</evidence>
<dbReference type="CDD" id="cd07813">
    <property type="entry name" value="COQ10p_like"/>
    <property type="match status" value="1"/>
</dbReference>
<dbReference type="GO" id="GO:0048039">
    <property type="term" value="F:ubiquinone binding"/>
    <property type="evidence" value="ECO:0007669"/>
    <property type="project" value="InterPro"/>
</dbReference>
<evidence type="ECO:0000259" key="4">
    <source>
        <dbReference type="Pfam" id="PF03364"/>
    </source>
</evidence>
<evidence type="ECO:0000256" key="2">
    <source>
        <dbReference type="ARBA" id="ARBA00011814"/>
    </source>
</evidence>
<feature type="domain" description="Coenzyme Q-binding protein COQ10 START" evidence="4">
    <location>
        <begin position="96"/>
        <end position="225"/>
    </location>
</feature>
<dbReference type="GO" id="GO:0045333">
    <property type="term" value="P:cellular respiration"/>
    <property type="evidence" value="ECO:0007669"/>
    <property type="project" value="InterPro"/>
</dbReference>